<proteinExistence type="predicted"/>
<name>A0A7W6XAV6_9HYPH</name>
<dbReference type="InterPro" id="IPR014710">
    <property type="entry name" value="RmlC-like_jellyroll"/>
</dbReference>
<evidence type="ECO:0000313" key="8">
    <source>
        <dbReference type="Proteomes" id="UP000576087"/>
    </source>
</evidence>
<dbReference type="SUPFAM" id="SSF51182">
    <property type="entry name" value="RmlC-like cupins"/>
    <property type="match status" value="1"/>
</dbReference>
<dbReference type="Pfam" id="PF02627">
    <property type="entry name" value="CMD"/>
    <property type="match status" value="2"/>
</dbReference>
<dbReference type="RefSeq" id="WP_183825259.1">
    <property type="nucleotide sequence ID" value="NZ_JACIGW010000003.1"/>
</dbReference>
<dbReference type="GO" id="GO:0051920">
    <property type="term" value="F:peroxiredoxin activity"/>
    <property type="evidence" value="ECO:0007669"/>
    <property type="project" value="InterPro"/>
</dbReference>
<dbReference type="CDD" id="cd02233">
    <property type="entry name" value="cupin_HNL-like"/>
    <property type="match status" value="1"/>
</dbReference>
<dbReference type="Proteomes" id="UP000576087">
    <property type="component" value="Unassembled WGS sequence"/>
</dbReference>
<dbReference type="EC" id="4.1.1.44" evidence="4"/>
<dbReference type="Gene3D" id="1.20.1290.10">
    <property type="entry name" value="AhpD-like"/>
    <property type="match status" value="2"/>
</dbReference>
<gene>
    <name evidence="4" type="ORF">GGE31_002603</name>
    <name evidence="3" type="ORF">GGE33_003451</name>
    <name evidence="5" type="ORF">GGE35_002543</name>
</gene>
<evidence type="ECO:0000259" key="1">
    <source>
        <dbReference type="Pfam" id="PF02627"/>
    </source>
</evidence>
<dbReference type="Pfam" id="PF07883">
    <property type="entry name" value="Cupin_2"/>
    <property type="match status" value="1"/>
</dbReference>
<keyword evidence="4" id="KW-0456">Lyase</keyword>
<sequence length="411" mass="43674">MKRKIRTKNIAASIAMSTLAVTGVEAQEERRRVAPPAVYDVAPGLGHFTDSILFGEVWERTELAPRDRSLVTVAVLVSTGKSAQIGSHVRRALDNGVKPEEIGELITQLALYSGWPNAISAVQEVAQVFGERNIAPVRNSDAARIELEAAAEAARTATVNTAVAPTAPALADLTNRVLFGDLWQRPDISARDRSLITMVALVAIGQPEQLPFHANRAMDNGLTASEASEAITHVAFYAGWPRAMSAVPVLKAVFESRNAAAQAKPTPLNSEGADMDLQVTRANSNPGPGPDAYFTGEVSVAGHYKGTDPARISGATVSFSAGARTAWHTHPLGQTLFITSGKGWVQKEGGPVETVGPGDVVWIPPHLKHWHGASADEAMTHFAVAEAENGSVVTWMEKVSDEDYAKAGAID</sequence>
<organism evidence="4 7">
    <name type="scientific">Aliirhizobium cellulosilyticum</name>
    <dbReference type="NCBI Taxonomy" id="393664"/>
    <lineage>
        <taxon>Bacteria</taxon>
        <taxon>Pseudomonadati</taxon>
        <taxon>Pseudomonadota</taxon>
        <taxon>Alphaproteobacteria</taxon>
        <taxon>Hyphomicrobiales</taxon>
        <taxon>Rhizobiaceae</taxon>
        <taxon>Aliirhizobium</taxon>
    </lineage>
</organism>
<evidence type="ECO:0000313" key="3">
    <source>
        <dbReference type="EMBL" id="MBB4349689.1"/>
    </source>
</evidence>
<keyword evidence="7" id="KW-1185">Reference proteome</keyword>
<protein>
    <submittedName>
        <fullName evidence="4">4-carboxymuconolactone decarboxylase</fullName>
        <ecNumber evidence="4">4.1.1.44</ecNumber>
    </submittedName>
</protein>
<evidence type="ECO:0000259" key="2">
    <source>
        <dbReference type="Pfam" id="PF07883"/>
    </source>
</evidence>
<dbReference type="InterPro" id="IPR011051">
    <property type="entry name" value="RmlC_Cupin_sf"/>
</dbReference>
<dbReference type="EMBL" id="JACIGW010000003">
    <property type="protein sequence ID" value="MBB4349689.1"/>
    <property type="molecule type" value="Genomic_DNA"/>
</dbReference>
<dbReference type="GO" id="GO:0047575">
    <property type="term" value="F:4-carboxymuconolactone decarboxylase activity"/>
    <property type="evidence" value="ECO:0007669"/>
    <property type="project" value="UniProtKB-EC"/>
</dbReference>
<reference evidence="6 7" key="1">
    <citation type="submission" date="2020-08" db="EMBL/GenBank/DDBJ databases">
        <title>Genomic Encyclopedia of Type Strains, Phase IV (KMG-V): Genome sequencing to study the core and pangenomes of soil and plant-associated prokaryotes.</title>
        <authorList>
            <person name="Whitman W."/>
        </authorList>
    </citation>
    <scope>NUCLEOTIDE SEQUENCE [LARGE SCALE GENOMIC DNA]</scope>
    <source>
        <strain evidence="4 7">SEMIA 444</strain>
        <strain evidence="3 6">SEMIA 448</strain>
        <strain evidence="5 8">SEMIA 452</strain>
    </source>
</reference>
<feature type="domain" description="Cupin type-2" evidence="2">
    <location>
        <begin position="317"/>
        <end position="380"/>
    </location>
</feature>
<dbReference type="EMBL" id="JACIHM010000003">
    <property type="protein sequence ID" value="MBB4446721.1"/>
    <property type="molecule type" value="Genomic_DNA"/>
</dbReference>
<dbReference type="SUPFAM" id="SSF69118">
    <property type="entry name" value="AhpD-like"/>
    <property type="match status" value="2"/>
</dbReference>
<dbReference type="Proteomes" id="UP000520770">
    <property type="component" value="Unassembled WGS sequence"/>
</dbReference>
<dbReference type="InterPro" id="IPR013096">
    <property type="entry name" value="Cupin_2"/>
</dbReference>
<dbReference type="PANTHER" id="PTHR33570:SF9">
    <property type="entry name" value="BLL4600 PROTEIN"/>
    <property type="match status" value="1"/>
</dbReference>
<dbReference type="InterPro" id="IPR029032">
    <property type="entry name" value="AhpD-like"/>
</dbReference>
<evidence type="ECO:0000313" key="6">
    <source>
        <dbReference type="Proteomes" id="UP000520770"/>
    </source>
</evidence>
<dbReference type="Gene3D" id="2.60.120.10">
    <property type="entry name" value="Jelly Rolls"/>
    <property type="match status" value="1"/>
</dbReference>
<dbReference type="PANTHER" id="PTHR33570">
    <property type="entry name" value="4-CARBOXYMUCONOLACTONE DECARBOXYLASE FAMILY PROTEIN"/>
    <property type="match status" value="1"/>
</dbReference>
<evidence type="ECO:0000313" key="5">
    <source>
        <dbReference type="EMBL" id="MBB4446721.1"/>
    </source>
</evidence>
<dbReference type="InterPro" id="IPR052512">
    <property type="entry name" value="4CMD/NDH-1_regulator"/>
</dbReference>
<evidence type="ECO:0000313" key="4">
    <source>
        <dbReference type="EMBL" id="MBB4412090.1"/>
    </source>
</evidence>
<accession>A0A7W6XAV6</accession>
<dbReference type="InterPro" id="IPR047263">
    <property type="entry name" value="HNL-like_cupin"/>
</dbReference>
<dbReference type="AlphaFoldDB" id="A0A7W6XAV6"/>
<dbReference type="InterPro" id="IPR003779">
    <property type="entry name" value="CMD-like"/>
</dbReference>
<feature type="domain" description="Carboxymuconolactone decarboxylase-like" evidence="1">
    <location>
        <begin position="168"/>
        <end position="251"/>
    </location>
</feature>
<dbReference type="EMBL" id="JACIGY010000003">
    <property type="protein sequence ID" value="MBB4412090.1"/>
    <property type="molecule type" value="Genomic_DNA"/>
</dbReference>
<evidence type="ECO:0000313" key="7">
    <source>
        <dbReference type="Proteomes" id="UP000524535"/>
    </source>
</evidence>
<feature type="domain" description="Carboxymuconolactone decarboxylase-like" evidence="1">
    <location>
        <begin position="43"/>
        <end position="124"/>
    </location>
</feature>
<comment type="caution">
    <text evidence="4">The sequence shown here is derived from an EMBL/GenBank/DDBJ whole genome shotgun (WGS) entry which is preliminary data.</text>
</comment>
<dbReference type="Proteomes" id="UP000524535">
    <property type="component" value="Unassembled WGS sequence"/>
</dbReference>